<evidence type="ECO:0000256" key="1">
    <source>
        <dbReference type="SAM" id="MobiDB-lite"/>
    </source>
</evidence>
<organism evidence="2 3">
    <name type="scientific">Streptomyces alfalfae</name>
    <dbReference type="NCBI Taxonomy" id="1642299"/>
    <lineage>
        <taxon>Bacteria</taxon>
        <taxon>Bacillati</taxon>
        <taxon>Actinomycetota</taxon>
        <taxon>Actinomycetes</taxon>
        <taxon>Kitasatosporales</taxon>
        <taxon>Streptomycetaceae</taxon>
        <taxon>Streptomyces</taxon>
    </lineage>
</organism>
<dbReference type="Proteomes" id="UP000596130">
    <property type="component" value="Chromosome"/>
</dbReference>
<dbReference type="EMBL" id="CP065959">
    <property type="protein sequence ID" value="QQC89030.1"/>
    <property type="molecule type" value="Genomic_DNA"/>
</dbReference>
<evidence type="ECO:0000313" key="3">
    <source>
        <dbReference type="Proteomes" id="UP000596130"/>
    </source>
</evidence>
<protein>
    <submittedName>
        <fullName evidence="2">Uncharacterized protein</fullName>
    </submittedName>
</protein>
<name>A0A7T4TXL1_9ACTN</name>
<feature type="region of interest" description="Disordered" evidence="1">
    <location>
        <begin position="741"/>
        <end position="777"/>
    </location>
</feature>
<proteinExistence type="predicted"/>
<feature type="region of interest" description="Disordered" evidence="1">
    <location>
        <begin position="444"/>
        <end position="546"/>
    </location>
</feature>
<accession>A0A7T4TXL1</accession>
<dbReference type="AlphaFoldDB" id="A0A7T4TXL1"/>
<evidence type="ECO:0000313" key="2">
    <source>
        <dbReference type="EMBL" id="QQC89030.1"/>
    </source>
</evidence>
<gene>
    <name evidence="2" type="ORF">I8755_11810</name>
</gene>
<feature type="region of interest" description="Disordered" evidence="1">
    <location>
        <begin position="793"/>
        <end position="812"/>
    </location>
</feature>
<feature type="compositionally biased region" description="Low complexity" evidence="1">
    <location>
        <begin position="497"/>
        <end position="507"/>
    </location>
</feature>
<reference evidence="2 3" key="1">
    <citation type="submission" date="2020-12" db="EMBL/GenBank/DDBJ databases">
        <title>Identification and biosynthesis of polyene macrolides produced by Streptomyces alfalfae Men-myco-93-63.</title>
        <authorList>
            <person name="Liu D."/>
            <person name="Li Y."/>
            <person name="Liu L."/>
            <person name="Han X."/>
            <person name="Shen F."/>
        </authorList>
    </citation>
    <scope>NUCLEOTIDE SEQUENCE [LARGE SCALE GENOMIC DNA]</scope>
    <source>
        <strain evidence="2 3">Men-myco-93-63</strain>
    </source>
</reference>
<feature type="region of interest" description="Disordered" evidence="1">
    <location>
        <begin position="406"/>
        <end position="430"/>
    </location>
</feature>
<dbReference type="RefSeq" id="WP_198502482.1">
    <property type="nucleotide sequence ID" value="NZ_CP065959.1"/>
</dbReference>
<sequence>MISAKDIPHFTGDLEQLERHASGLRAHAGALRQAGAATHSRFQGLEAFYEAPEAERLFASTAPVRDRADLFASKVETVAGALDDYAGAVRPIVARLDRLRTRAAAFVASLKTDGGEIDDEWTQDQEKVDEHAALWAEIARAQADFTAAETAANNKITAMVGGTQYVPQGDGVISGPLGARVYGYTAEALEHADKLPWGTPEARTYDTWDYKHHLKDAGVGFKDAFVSTAVGMVDLVSPGAKGDTARKGLGMAVLGLESYLVDPLNQKDGPWNERMAKGRPYAKAFAKGLVGWDDWQDHPGKATGTVIFNGLTLSSGPLGAVAKLAKGGAVAKTAGALAKVGEAIDPIGAAAKTVGVTTRAIPKIAEVTARARAGFGDMPHAGSTSSVWKFSPRSELNLINGKFVHIKDGTPDTTPAPVEPAAHERAPSVAAAGEHQLVGAGMRAPETGTHAGEDLPPQAGHDAAAGGKASPQPEHRPGGSEGLSLGHSRDVPGGTGAAHSDGSAPGSGDAGGPPGSGGSRLPDGPMEPRGNLADGSWEGPQGLALSPRANTATNQFMDRALATEPNITDAIQSAAARVEHGKLNGLDYRLKGEESLKRKVATALLEDARLTPEGALANIKDSLRYTVEIRTKDYSHGVQQAVNDLRTRGFENVTFKNTWEGSGYKGINSTWRDPATGQVFEVQFHTPESFAAKMDTHVLYERERLPGTSDGEVAAIRAEQDSLFSRVPVPHGTDSIRLDVDLRGSASPETADIGLGKQGNESVHANGPPSELSPEQRAVHEGRLRDLAQHHSDDFEQLKQDPDHKGKVKPSEMDEARVALDLREKGKVPDDIQRPPGANQGDLYSPGTGEFYDIKGVHSDWPPLNNVRDKSLPFKGAYDPANNERWVRKLEDQIVTRQRMVILDMRNANQAAIDDVKAIVEQHGWSDRVVWYP</sequence>
<feature type="compositionally biased region" description="Gly residues" evidence="1">
    <location>
        <begin position="508"/>
        <end position="518"/>
    </location>
</feature>